<proteinExistence type="inferred from homology"/>
<feature type="region of interest" description="Disordered" evidence="7">
    <location>
        <begin position="18"/>
        <end position="57"/>
    </location>
</feature>
<evidence type="ECO:0000313" key="10">
    <source>
        <dbReference type="WBParaSite" id="Gr19_v10_g17443.t1"/>
    </source>
</evidence>
<dbReference type="PANTHER" id="PTHR46458">
    <property type="entry name" value="BLR2807 PROTEIN"/>
    <property type="match status" value="1"/>
</dbReference>
<evidence type="ECO:0000256" key="4">
    <source>
        <dbReference type="ARBA" id="ARBA00022723"/>
    </source>
</evidence>
<dbReference type="GO" id="GO:0046872">
    <property type="term" value="F:metal ion binding"/>
    <property type="evidence" value="ECO:0007669"/>
    <property type="project" value="UniProtKB-KW"/>
</dbReference>
<sequence>MGNADSSGQEVSQRLFMKRNESFGSKSPRRTNKNTVTSQAERQHKGNETTIPTKLLDRGRVAKNGMVGLALQQQNQLTRYNRSHSLEQSGMHSPSSSRSSSSNSYINSVLGGVGAIGEAEKSCLRQSTEPMFNISGDLNPHQIGLVRRVWKAALKAANNAETEIATRILLRIFQLDPRNLALFSLKNVSINGLRSHPVFKGHVNTFEPTLVHVMSHLTNATTLSKHLQQLGGRHVNYTGVTYKSPYWKSFTQALIDVLTENGGNGADLRDALVALGDFCVEQMRIGYRIEHKLQCEAERLAQAQNRRRRVFMPHRDSPI</sequence>
<dbReference type="Pfam" id="PF00042">
    <property type="entry name" value="Globin"/>
    <property type="match status" value="1"/>
</dbReference>
<evidence type="ECO:0000256" key="2">
    <source>
        <dbReference type="ARBA" id="ARBA00022617"/>
    </source>
</evidence>
<comment type="similarity">
    <text evidence="6">Belongs to the globin family.</text>
</comment>
<evidence type="ECO:0000313" key="9">
    <source>
        <dbReference type="Proteomes" id="UP000887572"/>
    </source>
</evidence>
<dbReference type="GO" id="GO:0019825">
    <property type="term" value="F:oxygen binding"/>
    <property type="evidence" value="ECO:0007669"/>
    <property type="project" value="InterPro"/>
</dbReference>
<dbReference type="SUPFAM" id="SSF46458">
    <property type="entry name" value="Globin-like"/>
    <property type="match status" value="1"/>
</dbReference>
<protein>
    <submittedName>
        <fullName evidence="10">Globin family profile domain-containing protein</fullName>
    </submittedName>
</protein>
<feature type="region of interest" description="Disordered" evidence="7">
    <location>
        <begin position="85"/>
        <end position="104"/>
    </location>
</feature>
<dbReference type="InterPro" id="IPR044399">
    <property type="entry name" value="Mb-like_M"/>
</dbReference>
<dbReference type="AlphaFoldDB" id="A0A914HHM2"/>
<keyword evidence="5" id="KW-0408">Iron</keyword>
<keyword evidence="4" id="KW-0479">Metal-binding</keyword>
<evidence type="ECO:0000256" key="6">
    <source>
        <dbReference type="RuleBase" id="RU000356"/>
    </source>
</evidence>
<dbReference type="InterPro" id="IPR000971">
    <property type="entry name" value="Globin"/>
</dbReference>
<keyword evidence="3 6" id="KW-0561">Oxygen transport</keyword>
<keyword evidence="1 6" id="KW-0813">Transport</keyword>
<keyword evidence="2 6" id="KW-0349">Heme</keyword>
<evidence type="ECO:0000259" key="8">
    <source>
        <dbReference type="PROSITE" id="PS01033"/>
    </source>
</evidence>
<evidence type="ECO:0000256" key="5">
    <source>
        <dbReference type="ARBA" id="ARBA00023004"/>
    </source>
</evidence>
<evidence type="ECO:0000256" key="7">
    <source>
        <dbReference type="SAM" id="MobiDB-lite"/>
    </source>
</evidence>
<accession>A0A914HHM2</accession>
<dbReference type="PANTHER" id="PTHR46458:SF1">
    <property type="entry name" value="GEO09476P1"/>
    <property type="match status" value="1"/>
</dbReference>
<dbReference type="PROSITE" id="PS01033">
    <property type="entry name" value="GLOBIN"/>
    <property type="match status" value="1"/>
</dbReference>
<name>A0A914HHM2_GLORO</name>
<keyword evidence="9" id="KW-1185">Reference proteome</keyword>
<organism evidence="9 10">
    <name type="scientific">Globodera rostochiensis</name>
    <name type="common">Golden nematode worm</name>
    <name type="synonym">Heterodera rostochiensis</name>
    <dbReference type="NCBI Taxonomy" id="31243"/>
    <lineage>
        <taxon>Eukaryota</taxon>
        <taxon>Metazoa</taxon>
        <taxon>Ecdysozoa</taxon>
        <taxon>Nematoda</taxon>
        <taxon>Chromadorea</taxon>
        <taxon>Rhabditida</taxon>
        <taxon>Tylenchina</taxon>
        <taxon>Tylenchomorpha</taxon>
        <taxon>Tylenchoidea</taxon>
        <taxon>Heteroderidae</taxon>
        <taxon>Heteroderinae</taxon>
        <taxon>Globodera</taxon>
    </lineage>
</organism>
<dbReference type="InterPro" id="IPR009050">
    <property type="entry name" value="Globin-like_sf"/>
</dbReference>
<feature type="compositionally biased region" description="Low complexity" evidence="7">
    <location>
        <begin position="89"/>
        <end position="104"/>
    </location>
</feature>
<evidence type="ECO:0000256" key="1">
    <source>
        <dbReference type="ARBA" id="ARBA00022448"/>
    </source>
</evidence>
<evidence type="ECO:0000256" key="3">
    <source>
        <dbReference type="ARBA" id="ARBA00022621"/>
    </source>
</evidence>
<dbReference type="Proteomes" id="UP000887572">
    <property type="component" value="Unplaced"/>
</dbReference>
<dbReference type="WBParaSite" id="Gr19_v10_g17443.t1">
    <property type="protein sequence ID" value="Gr19_v10_g17443.t1"/>
    <property type="gene ID" value="Gr19_v10_g17443"/>
</dbReference>
<dbReference type="GO" id="GO:0020037">
    <property type="term" value="F:heme binding"/>
    <property type="evidence" value="ECO:0007669"/>
    <property type="project" value="InterPro"/>
</dbReference>
<dbReference type="CDD" id="cd01040">
    <property type="entry name" value="Mb-like"/>
    <property type="match status" value="1"/>
</dbReference>
<dbReference type="InterPro" id="IPR050532">
    <property type="entry name" value="Globin-like_OT"/>
</dbReference>
<reference evidence="10" key="1">
    <citation type="submission" date="2022-11" db="UniProtKB">
        <authorList>
            <consortium name="WormBaseParasite"/>
        </authorList>
    </citation>
    <scope>IDENTIFICATION</scope>
</reference>
<dbReference type="InterPro" id="IPR012292">
    <property type="entry name" value="Globin/Proto"/>
</dbReference>
<dbReference type="Gene3D" id="1.10.490.10">
    <property type="entry name" value="Globins"/>
    <property type="match status" value="1"/>
</dbReference>
<feature type="domain" description="Globin" evidence="8">
    <location>
        <begin position="137"/>
        <end position="288"/>
    </location>
</feature>
<dbReference type="GO" id="GO:0005344">
    <property type="term" value="F:oxygen carrier activity"/>
    <property type="evidence" value="ECO:0007669"/>
    <property type="project" value="UniProtKB-KW"/>
</dbReference>